<dbReference type="Gene3D" id="3.60.40.10">
    <property type="entry name" value="PPM-type phosphatase domain"/>
    <property type="match status" value="1"/>
</dbReference>
<feature type="domain" description="PPM-type phosphatase" evidence="1">
    <location>
        <begin position="5"/>
        <end position="238"/>
    </location>
</feature>
<sequence length="252" mass="27068">MPLPYYNAKTDVGLVRNNNEDALLVSPSLKLWAVADGMGGHASGEVASAVANITIEESIEAGASLSEAIQRAHKAVLNEATEQPQYRGMGSTIVAVQSSGTQYQVAWVGDSRAYLWTHSQLGRQLEQLTTDHSYVQMLYQAGAITAKELNTHPERNVITQCLGSLELSSVNVETVDREWRKGDWLLLCSDGLTDAVGDQAICDILSAHTEIPSAVDALVQAALDNGGRDNVSVLIVSRPPTGFNRILRALGV</sequence>
<dbReference type="InterPro" id="IPR015655">
    <property type="entry name" value="PP2C"/>
</dbReference>
<keyword evidence="2" id="KW-0378">Hydrolase</keyword>
<dbReference type="InterPro" id="IPR036457">
    <property type="entry name" value="PPM-type-like_dom_sf"/>
</dbReference>
<dbReference type="KEGG" id="marq:MARGE09_P2816"/>
<evidence type="ECO:0000313" key="3">
    <source>
        <dbReference type="Proteomes" id="UP001320119"/>
    </source>
</evidence>
<organism evidence="2 3">
    <name type="scientific">Marinagarivorans cellulosilyticus</name>
    <dbReference type="NCBI Taxonomy" id="2721545"/>
    <lineage>
        <taxon>Bacteria</taxon>
        <taxon>Pseudomonadati</taxon>
        <taxon>Pseudomonadota</taxon>
        <taxon>Gammaproteobacteria</taxon>
        <taxon>Cellvibrionales</taxon>
        <taxon>Cellvibrionaceae</taxon>
        <taxon>Marinagarivorans</taxon>
    </lineage>
</organism>
<dbReference type="CDD" id="cd00143">
    <property type="entry name" value="PP2Cc"/>
    <property type="match status" value="1"/>
</dbReference>
<dbReference type="EMBL" id="AP023086">
    <property type="protein sequence ID" value="BCD98615.1"/>
    <property type="molecule type" value="Genomic_DNA"/>
</dbReference>
<dbReference type="SUPFAM" id="SSF81606">
    <property type="entry name" value="PP2C-like"/>
    <property type="match status" value="1"/>
</dbReference>
<dbReference type="GO" id="GO:0004722">
    <property type="term" value="F:protein serine/threonine phosphatase activity"/>
    <property type="evidence" value="ECO:0007669"/>
    <property type="project" value="UniProtKB-EC"/>
</dbReference>
<proteinExistence type="predicted"/>
<dbReference type="Proteomes" id="UP001320119">
    <property type="component" value="Chromosome"/>
</dbReference>
<accession>A0AAN1WJB7</accession>
<keyword evidence="3" id="KW-1185">Reference proteome</keyword>
<protein>
    <submittedName>
        <fullName evidence="2">PPM family protein phosphatase</fullName>
        <ecNumber evidence="2">3.1.3.16</ecNumber>
    </submittedName>
</protein>
<dbReference type="PROSITE" id="PS51746">
    <property type="entry name" value="PPM_2"/>
    <property type="match status" value="1"/>
</dbReference>
<dbReference type="PANTHER" id="PTHR47992">
    <property type="entry name" value="PROTEIN PHOSPHATASE"/>
    <property type="match status" value="1"/>
</dbReference>
<gene>
    <name evidence="2" type="ORF">MARGE09_P2816</name>
</gene>
<dbReference type="Pfam" id="PF13672">
    <property type="entry name" value="PP2C_2"/>
    <property type="match status" value="1"/>
</dbReference>
<dbReference type="InterPro" id="IPR001932">
    <property type="entry name" value="PPM-type_phosphatase-like_dom"/>
</dbReference>
<dbReference type="AlphaFoldDB" id="A0AAN1WJB7"/>
<reference evidence="2 3" key="1">
    <citation type="journal article" date="2022" name="IScience">
        <title>An ultrasensitive nanofiber-based assay for enzymatic hydrolysis and deep-sea microbial degradation of cellulose.</title>
        <authorList>
            <person name="Tsudome M."/>
            <person name="Tachioka M."/>
            <person name="Miyazaki M."/>
            <person name="Uchimura K."/>
            <person name="Tsuda M."/>
            <person name="Takaki Y."/>
            <person name="Deguchi S."/>
        </authorList>
    </citation>
    <scope>NUCLEOTIDE SEQUENCE [LARGE SCALE GENOMIC DNA]</scope>
    <source>
        <strain evidence="2 3">GE09</strain>
    </source>
</reference>
<evidence type="ECO:0000313" key="2">
    <source>
        <dbReference type="EMBL" id="BCD98615.1"/>
    </source>
</evidence>
<dbReference type="RefSeq" id="WP_236983093.1">
    <property type="nucleotide sequence ID" value="NZ_AP023086.1"/>
</dbReference>
<dbReference type="SMART" id="SM00332">
    <property type="entry name" value="PP2Cc"/>
    <property type="match status" value="1"/>
</dbReference>
<dbReference type="EC" id="3.1.3.16" evidence="2"/>
<evidence type="ECO:0000259" key="1">
    <source>
        <dbReference type="PROSITE" id="PS51746"/>
    </source>
</evidence>
<dbReference type="SMART" id="SM00331">
    <property type="entry name" value="PP2C_SIG"/>
    <property type="match status" value="1"/>
</dbReference>
<name>A0AAN1WJB7_9GAMM</name>